<evidence type="ECO:0000313" key="2">
    <source>
        <dbReference type="Proteomes" id="UP000799423"/>
    </source>
</evidence>
<dbReference type="Proteomes" id="UP000799423">
    <property type="component" value="Unassembled WGS sequence"/>
</dbReference>
<protein>
    <submittedName>
        <fullName evidence="1">Uncharacterized protein</fullName>
    </submittedName>
</protein>
<dbReference type="AlphaFoldDB" id="A0A6A7ALN8"/>
<proteinExistence type="predicted"/>
<dbReference type="EMBL" id="MU006435">
    <property type="protein sequence ID" value="KAF2844021.1"/>
    <property type="molecule type" value="Genomic_DNA"/>
</dbReference>
<sequence length="114" mass="12700">MAYLTPSRLEQHTSMWHSLPRSSQTRTTLDRSQSLFNSTPYALTFQILQLCQRSRVNLRLSCTMKPASASRGSIPWISEKTCKRRDTALDALISRQLPASITCGGCLCMCGSEG</sequence>
<organism evidence="1 2">
    <name type="scientific">Plenodomus tracheiphilus IPT5</name>
    <dbReference type="NCBI Taxonomy" id="1408161"/>
    <lineage>
        <taxon>Eukaryota</taxon>
        <taxon>Fungi</taxon>
        <taxon>Dikarya</taxon>
        <taxon>Ascomycota</taxon>
        <taxon>Pezizomycotina</taxon>
        <taxon>Dothideomycetes</taxon>
        <taxon>Pleosporomycetidae</taxon>
        <taxon>Pleosporales</taxon>
        <taxon>Pleosporineae</taxon>
        <taxon>Leptosphaeriaceae</taxon>
        <taxon>Plenodomus</taxon>
    </lineage>
</organism>
<evidence type="ECO:0000313" key="1">
    <source>
        <dbReference type="EMBL" id="KAF2844021.1"/>
    </source>
</evidence>
<accession>A0A6A7ALN8</accession>
<keyword evidence="2" id="KW-1185">Reference proteome</keyword>
<name>A0A6A7ALN8_9PLEO</name>
<gene>
    <name evidence="1" type="ORF">T440DRAFT_60819</name>
</gene>
<reference evidence="1" key="1">
    <citation type="submission" date="2020-01" db="EMBL/GenBank/DDBJ databases">
        <authorList>
            <consortium name="DOE Joint Genome Institute"/>
            <person name="Haridas S."/>
            <person name="Albert R."/>
            <person name="Binder M."/>
            <person name="Bloem J."/>
            <person name="Labutti K."/>
            <person name="Salamov A."/>
            <person name="Andreopoulos B."/>
            <person name="Baker S.E."/>
            <person name="Barry K."/>
            <person name="Bills G."/>
            <person name="Bluhm B.H."/>
            <person name="Cannon C."/>
            <person name="Castanera R."/>
            <person name="Culley D.E."/>
            <person name="Daum C."/>
            <person name="Ezra D."/>
            <person name="Gonzalez J.B."/>
            <person name="Henrissat B."/>
            <person name="Kuo A."/>
            <person name="Liang C."/>
            <person name="Lipzen A."/>
            <person name="Lutzoni F."/>
            <person name="Magnuson J."/>
            <person name="Mondo S."/>
            <person name="Nolan M."/>
            <person name="Ohm R."/>
            <person name="Pangilinan J."/>
            <person name="Park H.-J."/>
            <person name="Ramirez L."/>
            <person name="Alfaro M."/>
            <person name="Sun H."/>
            <person name="Tritt A."/>
            <person name="Yoshinaga Y."/>
            <person name="Zwiers L.-H."/>
            <person name="Turgeon B.G."/>
            <person name="Goodwin S.B."/>
            <person name="Spatafora J.W."/>
            <person name="Crous P.W."/>
            <person name="Grigoriev I.V."/>
        </authorList>
    </citation>
    <scope>NUCLEOTIDE SEQUENCE</scope>
    <source>
        <strain evidence="1">IPT5</strain>
    </source>
</reference>